<feature type="non-terminal residue" evidence="3">
    <location>
        <position position="1"/>
    </location>
</feature>
<keyword evidence="4" id="KW-1185">Reference proteome</keyword>
<accession>A0A6A4L0F8</accession>
<protein>
    <recommendedName>
        <fullName evidence="2">AAA-type ATPase N-terminal domain-containing protein</fullName>
    </recommendedName>
</protein>
<feature type="transmembrane region" description="Helical" evidence="1">
    <location>
        <begin position="20"/>
        <end position="43"/>
    </location>
</feature>
<evidence type="ECO:0000259" key="2">
    <source>
        <dbReference type="Pfam" id="PF14363"/>
    </source>
</evidence>
<organism evidence="3 4">
    <name type="scientific">Rhododendron williamsianum</name>
    <dbReference type="NCBI Taxonomy" id="262921"/>
    <lineage>
        <taxon>Eukaryota</taxon>
        <taxon>Viridiplantae</taxon>
        <taxon>Streptophyta</taxon>
        <taxon>Embryophyta</taxon>
        <taxon>Tracheophyta</taxon>
        <taxon>Spermatophyta</taxon>
        <taxon>Magnoliopsida</taxon>
        <taxon>eudicotyledons</taxon>
        <taxon>Gunneridae</taxon>
        <taxon>Pentapetalae</taxon>
        <taxon>asterids</taxon>
        <taxon>Ericales</taxon>
        <taxon>Ericaceae</taxon>
        <taxon>Ericoideae</taxon>
        <taxon>Rhodoreae</taxon>
        <taxon>Rhododendron</taxon>
    </lineage>
</organism>
<gene>
    <name evidence="3" type="ORF">C3L33_18884</name>
</gene>
<name>A0A6A4L0F8_9ERIC</name>
<feature type="domain" description="AAA-type ATPase N-terminal" evidence="2">
    <location>
        <begin position="44"/>
        <end position="135"/>
    </location>
</feature>
<evidence type="ECO:0000256" key="1">
    <source>
        <dbReference type="SAM" id="Phobius"/>
    </source>
</evidence>
<dbReference type="OrthoDB" id="1494023at2759"/>
<reference evidence="3 4" key="1">
    <citation type="journal article" date="2019" name="Genome Biol. Evol.">
        <title>The Rhododendron genome and chromosomal organization provide insight into shared whole-genome duplications across the heath family (Ericaceae).</title>
        <authorList>
            <person name="Soza V.L."/>
            <person name="Lindsley D."/>
            <person name="Waalkes A."/>
            <person name="Ramage E."/>
            <person name="Patwardhan R.P."/>
            <person name="Burton J.N."/>
            <person name="Adey A."/>
            <person name="Kumar A."/>
            <person name="Qiu R."/>
            <person name="Shendure J."/>
            <person name="Hall B."/>
        </authorList>
    </citation>
    <scope>NUCLEOTIDE SEQUENCE [LARGE SCALE GENOMIC DNA]</scope>
    <source>
        <strain evidence="3">RSF 1966-606</strain>
    </source>
</reference>
<keyword evidence="1" id="KW-0812">Transmembrane</keyword>
<keyword evidence="1" id="KW-1133">Transmembrane helix</keyword>
<evidence type="ECO:0000313" key="4">
    <source>
        <dbReference type="Proteomes" id="UP000428333"/>
    </source>
</evidence>
<comment type="caution">
    <text evidence="3">The sequence shown here is derived from an EMBL/GenBank/DDBJ whole genome shotgun (WGS) entry which is preliminary data.</text>
</comment>
<dbReference type="EMBL" id="QEFC01003190">
    <property type="protein sequence ID" value="KAE9449181.1"/>
    <property type="molecule type" value="Genomic_DNA"/>
</dbReference>
<dbReference type="Pfam" id="PF14363">
    <property type="entry name" value="AAA_assoc"/>
    <property type="match status" value="1"/>
</dbReference>
<proteinExistence type="predicted"/>
<dbReference type="Proteomes" id="UP000428333">
    <property type="component" value="Linkage Group LG11"/>
</dbReference>
<dbReference type="AlphaFoldDB" id="A0A6A4L0F8"/>
<dbReference type="InterPro" id="IPR025753">
    <property type="entry name" value="AAA_N_dom"/>
</dbReference>
<evidence type="ECO:0000313" key="3">
    <source>
        <dbReference type="EMBL" id="KAE9449181.1"/>
    </source>
</evidence>
<keyword evidence="1" id="KW-0472">Membrane</keyword>
<sequence>MENTLPFMGYHGSAGQEAMSQMGLGMAIAASMVVLTMVQQFLLTHFRGYVERFLQKLFKSVDPNVQIRFGDDDNGGPKNHEAYATVETYLSSKCSDQAPRLKANFVRDIRTPVLCIDVGEGVDDEFKGVTVRWQLGEEKEQGESYRGSRKNRFEAEFDTVIHLFGVVRSVWISRAS</sequence>